<keyword evidence="2" id="KW-0472">Membrane</keyword>
<proteinExistence type="predicted"/>
<feature type="transmembrane region" description="Helical" evidence="2">
    <location>
        <begin position="96"/>
        <end position="118"/>
    </location>
</feature>
<evidence type="ECO:0000256" key="2">
    <source>
        <dbReference type="SAM" id="Phobius"/>
    </source>
</evidence>
<dbReference type="Proteomes" id="UP000008370">
    <property type="component" value="Unassembled WGS sequence"/>
</dbReference>
<evidence type="ECO:0000313" key="5">
    <source>
        <dbReference type="Proteomes" id="UP000008370"/>
    </source>
</evidence>
<gene>
    <name evidence="4" type="ORF">PHACADRAFT_32747</name>
</gene>
<evidence type="ECO:0000259" key="3">
    <source>
        <dbReference type="Pfam" id="PF20151"/>
    </source>
</evidence>
<dbReference type="Pfam" id="PF20151">
    <property type="entry name" value="DUF6533"/>
    <property type="match status" value="1"/>
</dbReference>
<keyword evidence="2" id="KW-0812">Transmembrane</keyword>
<dbReference type="GeneID" id="18919746"/>
<feature type="region of interest" description="Disordered" evidence="1">
    <location>
        <begin position="265"/>
        <end position="286"/>
    </location>
</feature>
<organism evidence="4 5">
    <name type="scientific">Phanerochaete carnosa (strain HHB-10118-sp)</name>
    <name type="common">White-rot fungus</name>
    <name type="synonym">Peniophora carnosa</name>
    <dbReference type="NCBI Taxonomy" id="650164"/>
    <lineage>
        <taxon>Eukaryota</taxon>
        <taxon>Fungi</taxon>
        <taxon>Dikarya</taxon>
        <taxon>Basidiomycota</taxon>
        <taxon>Agaricomycotina</taxon>
        <taxon>Agaricomycetes</taxon>
        <taxon>Polyporales</taxon>
        <taxon>Phanerochaetaceae</taxon>
        <taxon>Phanerochaete</taxon>
    </lineage>
</organism>
<reference evidence="4 5" key="1">
    <citation type="journal article" date="2012" name="BMC Genomics">
        <title>Comparative genomics of the white-rot fungi, Phanerochaete carnosa and P. chrysosporium, to elucidate the genetic basis of the distinct wood types they colonize.</title>
        <authorList>
            <person name="Suzuki H."/>
            <person name="MacDonald J."/>
            <person name="Syed K."/>
            <person name="Salamov A."/>
            <person name="Hori C."/>
            <person name="Aerts A."/>
            <person name="Henrissat B."/>
            <person name="Wiebenga A."/>
            <person name="vanKuyk P.A."/>
            <person name="Barry K."/>
            <person name="Lindquist E."/>
            <person name="LaButti K."/>
            <person name="Lapidus A."/>
            <person name="Lucas S."/>
            <person name="Coutinho P."/>
            <person name="Gong Y."/>
            <person name="Samejima M."/>
            <person name="Mahadevan R."/>
            <person name="Abou-Zaid M."/>
            <person name="de Vries R.P."/>
            <person name="Igarashi K."/>
            <person name="Yadav J.S."/>
            <person name="Grigoriev I.V."/>
            <person name="Master E.R."/>
        </authorList>
    </citation>
    <scope>NUCLEOTIDE SEQUENCE [LARGE SCALE GENOMIC DNA]</scope>
    <source>
        <strain evidence="4 5">HHB-10118-sp</strain>
    </source>
</reference>
<evidence type="ECO:0000256" key="1">
    <source>
        <dbReference type="SAM" id="MobiDB-lite"/>
    </source>
</evidence>
<sequence length="286" mass="31795">MTTCDFVPLAGNRETQFVNNFNVLLSALALYEHSITFGEEVRVIWQRKQTLTTVLFLCNRYNVLFSATILLSMCMRVTGNSLTFYVLKNLLEVSTVIAYCLTADSAIAFTALRVYALWDRSMKLFYLILVLSLAPTIASLICFVVARSEPRVALQLDGSFKCTLGLAMVPELHLHCLGWAVSESSGRCFGIGPYMEEDLWPVPKCKKVTYKDIELSTPARWDTVLFRACGLEHRSADRRAGTVPLGSHIHPVVPACISFPLESASDGRAPGDSADCRTTVERTIPR</sequence>
<dbReference type="EMBL" id="JH930478">
    <property type="protein sequence ID" value="EKM50773.1"/>
    <property type="molecule type" value="Genomic_DNA"/>
</dbReference>
<dbReference type="AlphaFoldDB" id="K5VHP8"/>
<feature type="transmembrane region" description="Helical" evidence="2">
    <location>
        <begin position="63"/>
        <end position="87"/>
    </location>
</feature>
<dbReference type="HOGENOM" id="CLU_973537_0_0_1"/>
<feature type="domain" description="DUF6533" evidence="3">
    <location>
        <begin position="27"/>
        <end position="64"/>
    </location>
</feature>
<feature type="compositionally biased region" description="Basic and acidic residues" evidence="1">
    <location>
        <begin position="274"/>
        <end position="286"/>
    </location>
</feature>
<feature type="transmembrane region" description="Helical" evidence="2">
    <location>
        <begin position="124"/>
        <end position="146"/>
    </location>
</feature>
<protein>
    <recommendedName>
        <fullName evidence="3">DUF6533 domain-containing protein</fullName>
    </recommendedName>
</protein>
<dbReference type="KEGG" id="pco:PHACADRAFT_32747"/>
<name>K5VHP8_PHACS</name>
<dbReference type="OrthoDB" id="2756498at2759"/>
<accession>K5VHP8</accession>
<dbReference type="InParanoid" id="K5VHP8"/>
<dbReference type="RefSeq" id="XP_007400623.1">
    <property type="nucleotide sequence ID" value="XM_007400561.1"/>
</dbReference>
<dbReference type="InterPro" id="IPR045340">
    <property type="entry name" value="DUF6533"/>
</dbReference>
<keyword evidence="5" id="KW-1185">Reference proteome</keyword>
<keyword evidence="2" id="KW-1133">Transmembrane helix</keyword>
<evidence type="ECO:0000313" key="4">
    <source>
        <dbReference type="EMBL" id="EKM50773.1"/>
    </source>
</evidence>